<comment type="caution">
    <text evidence="1">The sequence shown here is derived from an EMBL/GenBank/DDBJ whole genome shotgun (WGS) entry which is preliminary data.</text>
</comment>
<evidence type="ECO:0000313" key="1">
    <source>
        <dbReference type="EMBL" id="GBO01973.1"/>
    </source>
</evidence>
<organism evidence="1 2">
    <name type="scientific">Araneus ventricosus</name>
    <name type="common">Orbweaver spider</name>
    <name type="synonym">Epeira ventricosa</name>
    <dbReference type="NCBI Taxonomy" id="182803"/>
    <lineage>
        <taxon>Eukaryota</taxon>
        <taxon>Metazoa</taxon>
        <taxon>Ecdysozoa</taxon>
        <taxon>Arthropoda</taxon>
        <taxon>Chelicerata</taxon>
        <taxon>Arachnida</taxon>
        <taxon>Araneae</taxon>
        <taxon>Araneomorphae</taxon>
        <taxon>Entelegynae</taxon>
        <taxon>Araneoidea</taxon>
        <taxon>Araneidae</taxon>
        <taxon>Araneus</taxon>
    </lineage>
</organism>
<dbReference type="AlphaFoldDB" id="A0A4Y2TMV8"/>
<accession>A0A4Y2TMV8</accession>
<name>A0A4Y2TMV8_ARAVE</name>
<gene>
    <name evidence="1" type="ORF">AVEN_120446_1</name>
</gene>
<sequence length="97" mass="11730">MKKKWSLYVNLLPKLKLMKSQTLTMKTVRRPMPPCLIPLQYLYRLDGHGTDNEDNGPEDILEEREFAESFMIFQIMKVSTNLIRNRRRRRFWKGRSK</sequence>
<evidence type="ECO:0000313" key="2">
    <source>
        <dbReference type="Proteomes" id="UP000499080"/>
    </source>
</evidence>
<reference evidence="1 2" key="1">
    <citation type="journal article" date="2019" name="Sci. Rep.">
        <title>Orb-weaving spider Araneus ventricosus genome elucidates the spidroin gene catalogue.</title>
        <authorList>
            <person name="Kono N."/>
            <person name="Nakamura H."/>
            <person name="Ohtoshi R."/>
            <person name="Moran D.A.P."/>
            <person name="Shinohara A."/>
            <person name="Yoshida Y."/>
            <person name="Fujiwara M."/>
            <person name="Mori M."/>
            <person name="Tomita M."/>
            <person name="Arakawa K."/>
        </authorList>
    </citation>
    <scope>NUCLEOTIDE SEQUENCE [LARGE SCALE GENOMIC DNA]</scope>
</reference>
<dbReference type="EMBL" id="BGPR01029864">
    <property type="protein sequence ID" value="GBO01973.1"/>
    <property type="molecule type" value="Genomic_DNA"/>
</dbReference>
<dbReference type="Proteomes" id="UP000499080">
    <property type="component" value="Unassembled WGS sequence"/>
</dbReference>
<proteinExistence type="predicted"/>
<keyword evidence="2" id="KW-1185">Reference proteome</keyword>
<protein>
    <submittedName>
        <fullName evidence="1">Uncharacterized protein</fullName>
    </submittedName>
</protein>